<evidence type="ECO:0000313" key="2">
    <source>
        <dbReference type="Proteomes" id="UP001501009"/>
    </source>
</evidence>
<comment type="caution">
    <text evidence="1">The sequence shown here is derived from an EMBL/GenBank/DDBJ whole genome shotgun (WGS) entry which is preliminary data.</text>
</comment>
<accession>A0ABP7GYM2</accession>
<gene>
    <name evidence="1" type="ORF">GCM10022403_010150</name>
</gene>
<proteinExistence type="predicted"/>
<protein>
    <submittedName>
        <fullName evidence="1">Uncharacterized protein</fullName>
    </submittedName>
</protein>
<dbReference type="EMBL" id="BAABDE010000005">
    <property type="protein sequence ID" value="GAA3777314.1"/>
    <property type="molecule type" value="Genomic_DNA"/>
</dbReference>
<evidence type="ECO:0000313" key="1">
    <source>
        <dbReference type="EMBL" id="GAA3777314.1"/>
    </source>
</evidence>
<name>A0ABP7GYM2_9ACTN</name>
<organism evidence="1 2">
    <name type="scientific">Streptomyces coacervatus</name>
    <dbReference type="NCBI Taxonomy" id="647381"/>
    <lineage>
        <taxon>Bacteria</taxon>
        <taxon>Bacillati</taxon>
        <taxon>Actinomycetota</taxon>
        <taxon>Actinomycetes</taxon>
        <taxon>Kitasatosporales</taxon>
        <taxon>Streptomycetaceae</taxon>
        <taxon>Streptomyces</taxon>
    </lineage>
</organism>
<reference evidence="2" key="1">
    <citation type="journal article" date="2019" name="Int. J. Syst. Evol. Microbiol.">
        <title>The Global Catalogue of Microorganisms (GCM) 10K type strain sequencing project: providing services to taxonomists for standard genome sequencing and annotation.</title>
        <authorList>
            <consortium name="The Broad Institute Genomics Platform"/>
            <consortium name="The Broad Institute Genome Sequencing Center for Infectious Disease"/>
            <person name="Wu L."/>
            <person name="Ma J."/>
        </authorList>
    </citation>
    <scope>NUCLEOTIDE SEQUENCE [LARGE SCALE GENOMIC DNA]</scope>
    <source>
        <strain evidence="2">JCM 17138</strain>
    </source>
</reference>
<sequence>MSARTALKNLAQDLRTLPNMLTTFPLHGCSGRSFHLLLFNVELEFRRQKGDATVNRAAYEFPLDCTRSLP</sequence>
<keyword evidence="2" id="KW-1185">Reference proteome</keyword>
<dbReference type="Proteomes" id="UP001501009">
    <property type="component" value="Unassembled WGS sequence"/>
</dbReference>